<dbReference type="Gene3D" id="1.10.10.10">
    <property type="entry name" value="Winged helix-like DNA-binding domain superfamily/Winged helix DNA-binding domain"/>
    <property type="match status" value="1"/>
</dbReference>
<dbReference type="PANTHER" id="PTHR30537">
    <property type="entry name" value="HTH-TYPE TRANSCRIPTIONAL REGULATOR"/>
    <property type="match status" value="1"/>
</dbReference>
<evidence type="ECO:0000256" key="2">
    <source>
        <dbReference type="ARBA" id="ARBA00023015"/>
    </source>
</evidence>
<dbReference type="PRINTS" id="PR00039">
    <property type="entry name" value="HTHLYSR"/>
</dbReference>
<keyword evidence="2" id="KW-0805">Transcription regulation</keyword>
<dbReference type="PROSITE" id="PS50931">
    <property type="entry name" value="HTH_LYSR"/>
    <property type="match status" value="1"/>
</dbReference>
<dbReference type="Gene3D" id="3.40.190.10">
    <property type="entry name" value="Periplasmic binding protein-like II"/>
    <property type="match status" value="2"/>
</dbReference>
<dbReference type="EMBL" id="JAEDAK010000003">
    <property type="protein sequence ID" value="MBH9576469.1"/>
    <property type="molecule type" value="Genomic_DNA"/>
</dbReference>
<dbReference type="SUPFAM" id="SSF46785">
    <property type="entry name" value="Winged helix' DNA-binding domain"/>
    <property type="match status" value="1"/>
</dbReference>
<accession>A0A931NGV5</accession>
<dbReference type="FunFam" id="1.10.10.10:FF:000038">
    <property type="entry name" value="Glycine cleavage system transcriptional activator"/>
    <property type="match status" value="1"/>
</dbReference>
<dbReference type="Pfam" id="PF03466">
    <property type="entry name" value="LysR_substrate"/>
    <property type="match status" value="1"/>
</dbReference>
<organism evidence="6 7">
    <name type="scientific">Inhella proteolytica</name>
    <dbReference type="NCBI Taxonomy" id="2795029"/>
    <lineage>
        <taxon>Bacteria</taxon>
        <taxon>Pseudomonadati</taxon>
        <taxon>Pseudomonadota</taxon>
        <taxon>Betaproteobacteria</taxon>
        <taxon>Burkholderiales</taxon>
        <taxon>Sphaerotilaceae</taxon>
        <taxon>Inhella</taxon>
    </lineage>
</organism>
<dbReference type="InterPro" id="IPR036388">
    <property type="entry name" value="WH-like_DNA-bd_sf"/>
</dbReference>
<reference evidence="6" key="1">
    <citation type="submission" date="2020-12" db="EMBL/GenBank/DDBJ databases">
        <title>The genome sequence of Inhella sp. 1Y17.</title>
        <authorList>
            <person name="Liu Y."/>
        </authorList>
    </citation>
    <scope>NUCLEOTIDE SEQUENCE</scope>
    <source>
        <strain evidence="6">1Y17</strain>
    </source>
</reference>
<dbReference type="GO" id="GO:0006351">
    <property type="term" value="P:DNA-templated transcription"/>
    <property type="evidence" value="ECO:0007669"/>
    <property type="project" value="TreeGrafter"/>
</dbReference>
<dbReference type="SUPFAM" id="SSF53850">
    <property type="entry name" value="Periplasmic binding protein-like II"/>
    <property type="match status" value="1"/>
</dbReference>
<comment type="similarity">
    <text evidence="1">Belongs to the LysR transcriptional regulatory family.</text>
</comment>
<dbReference type="PANTHER" id="PTHR30537:SF74">
    <property type="entry name" value="HTH-TYPE TRANSCRIPTIONAL REGULATOR TRPI"/>
    <property type="match status" value="1"/>
</dbReference>
<name>A0A931NGV5_9BURK</name>
<keyword evidence="3" id="KW-0238">DNA-binding</keyword>
<evidence type="ECO:0000313" key="6">
    <source>
        <dbReference type="EMBL" id="MBH9576469.1"/>
    </source>
</evidence>
<comment type="caution">
    <text evidence="6">The sequence shown here is derived from an EMBL/GenBank/DDBJ whole genome shotgun (WGS) entry which is preliminary data.</text>
</comment>
<evidence type="ECO:0000259" key="5">
    <source>
        <dbReference type="PROSITE" id="PS50931"/>
    </source>
</evidence>
<feature type="domain" description="HTH lysR-type" evidence="5">
    <location>
        <begin position="10"/>
        <end position="67"/>
    </location>
</feature>
<dbReference type="RefSeq" id="WP_198110086.1">
    <property type="nucleotide sequence ID" value="NZ_JAEDAK010000003.1"/>
</dbReference>
<sequence>MQNKPLDRLPPLELLAAFEAAARHLSFTKAAAERFVTQSAMSRQIRALEEDLGLPLFQRRHRALALTAEGQRLLAACTQALGGLRGAMRELRAPLQRELLSLTTTPGFAALWLIPRLTAFTRAHPGIDVRVDATLENRNLAAEGFDLAVRYARVGEAGRQLFAEAMQPICSPRLVDELGLPLREPADLARHTLLHIALDMDTAGMPAEWEAWLVAFGLSDLRPAARLSFTSYAEAVAAAVAGQGVALGRRPLVDDLLASGQLITPFAGPVASARAYQLRVDPAARARPAVRAFEQWLLQQAAPAGGGAGSKELSR</sequence>
<dbReference type="Proteomes" id="UP000613266">
    <property type="component" value="Unassembled WGS sequence"/>
</dbReference>
<dbReference type="InterPro" id="IPR058163">
    <property type="entry name" value="LysR-type_TF_proteobact-type"/>
</dbReference>
<keyword evidence="4" id="KW-0804">Transcription</keyword>
<dbReference type="InterPro" id="IPR005119">
    <property type="entry name" value="LysR_subst-bd"/>
</dbReference>
<evidence type="ECO:0000256" key="4">
    <source>
        <dbReference type="ARBA" id="ARBA00023163"/>
    </source>
</evidence>
<protein>
    <submittedName>
        <fullName evidence="6">LysR family transcriptional regulator</fullName>
    </submittedName>
</protein>
<proteinExistence type="inferred from homology"/>
<dbReference type="InterPro" id="IPR036390">
    <property type="entry name" value="WH_DNA-bd_sf"/>
</dbReference>
<dbReference type="AlphaFoldDB" id="A0A931NGV5"/>
<keyword evidence="7" id="KW-1185">Reference proteome</keyword>
<evidence type="ECO:0000313" key="7">
    <source>
        <dbReference type="Proteomes" id="UP000613266"/>
    </source>
</evidence>
<dbReference type="InterPro" id="IPR000847">
    <property type="entry name" value="LysR_HTH_N"/>
</dbReference>
<dbReference type="Pfam" id="PF00126">
    <property type="entry name" value="HTH_1"/>
    <property type="match status" value="1"/>
</dbReference>
<dbReference type="GO" id="GO:0043565">
    <property type="term" value="F:sequence-specific DNA binding"/>
    <property type="evidence" value="ECO:0007669"/>
    <property type="project" value="TreeGrafter"/>
</dbReference>
<evidence type="ECO:0000256" key="1">
    <source>
        <dbReference type="ARBA" id="ARBA00009437"/>
    </source>
</evidence>
<evidence type="ECO:0000256" key="3">
    <source>
        <dbReference type="ARBA" id="ARBA00023125"/>
    </source>
</evidence>
<gene>
    <name evidence="6" type="ORF">I7X39_06100</name>
</gene>
<dbReference type="GO" id="GO:0003700">
    <property type="term" value="F:DNA-binding transcription factor activity"/>
    <property type="evidence" value="ECO:0007669"/>
    <property type="project" value="InterPro"/>
</dbReference>